<protein>
    <recommendedName>
        <fullName evidence="3">DNA-directed RNA polymerase I subunit RPA12</fullName>
    </recommendedName>
</protein>
<gene>
    <name evidence="1" type="ORF">RJ641_028861</name>
</gene>
<reference evidence="1 2" key="1">
    <citation type="submission" date="2023-12" db="EMBL/GenBank/DDBJ databases">
        <title>A high-quality genome assembly for Dillenia turbinata (Dilleniales).</title>
        <authorList>
            <person name="Chanderbali A."/>
        </authorList>
    </citation>
    <scope>NUCLEOTIDE SEQUENCE [LARGE SCALE GENOMIC DNA]</scope>
    <source>
        <strain evidence="1">LSX21</strain>
        <tissue evidence="1">Leaf</tissue>
    </source>
</reference>
<dbReference type="EMBL" id="JBAMMX010000005">
    <property type="protein sequence ID" value="KAK6939330.1"/>
    <property type="molecule type" value="Genomic_DNA"/>
</dbReference>
<accession>A0AAN8ZMD7</accession>
<name>A0AAN8ZMD7_9MAGN</name>
<evidence type="ECO:0008006" key="3">
    <source>
        <dbReference type="Google" id="ProtNLM"/>
    </source>
</evidence>
<comment type="caution">
    <text evidence="1">The sequence shown here is derived from an EMBL/GenBank/DDBJ whole genome shotgun (WGS) entry which is preliminary data.</text>
</comment>
<evidence type="ECO:0000313" key="1">
    <source>
        <dbReference type="EMBL" id="KAK6939330.1"/>
    </source>
</evidence>
<keyword evidence="2" id="KW-1185">Reference proteome</keyword>
<proteinExistence type="predicted"/>
<sequence length="99" mass="11095">MAYSRGLDFLFCKLCGTHLSLNSTKFSECPLCGAKRKAKEIAGKETWYSVTAEQWSQPIQIICISLININAYAKHASFEPKLLSDDKHKLLQSLSLSMP</sequence>
<dbReference type="Proteomes" id="UP001370490">
    <property type="component" value="Unassembled WGS sequence"/>
</dbReference>
<dbReference type="AlphaFoldDB" id="A0AAN8ZMD7"/>
<organism evidence="1 2">
    <name type="scientific">Dillenia turbinata</name>
    <dbReference type="NCBI Taxonomy" id="194707"/>
    <lineage>
        <taxon>Eukaryota</taxon>
        <taxon>Viridiplantae</taxon>
        <taxon>Streptophyta</taxon>
        <taxon>Embryophyta</taxon>
        <taxon>Tracheophyta</taxon>
        <taxon>Spermatophyta</taxon>
        <taxon>Magnoliopsida</taxon>
        <taxon>eudicotyledons</taxon>
        <taxon>Gunneridae</taxon>
        <taxon>Pentapetalae</taxon>
        <taxon>Dilleniales</taxon>
        <taxon>Dilleniaceae</taxon>
        <taxon>Dillenia</taxon>
    </lineage>
</organism>
<evidence type="ECO:0000313" key="2">
    <source>
        <dbReference type="Proteomes" id="UP001370490"/>
    </source>
</evidence>